<protein>
    <recommendedName>
        <fullName evidence="2">Glutamine amidotransferase type-2 domain-containing protein</fullName>
    </recommendedName>
</protein>
<dbReference type="EMBL" id="BARU01015980">
    <property type="protein sequence ID" value="GAH57246.1"/>
    <property type="molecule type" value="Genomic_DNA"/>
</dbReference>
<proteinExistence type="predicted"/>
<feature type="non-terminal residue" evidence="1">
    <location>
        <position position="62"/>
    </location>
</feature>
<reference evidence="1" key="1">
    <citation type="journal article" date="2014" name="Front. Microbiol.">
        <title>High frequency of phylogenetically diverse reductive dehalogenase-homologous genes in deep subseafloor sedimentary metagenomes.</title>
        <authorList>
            <person name="Kawai M."/>
            <person name="Futagami T."/>
            <person name="Toyoda A."/>
            <person name="Takaki Y."/>
            <person name="Nishi S."/>
            <person name="Hori S."/>
            <person name="Arai W."/>
            <person name="Tsubouchi T."/>
            <person name="Morono Y."/>
            <person name="Uchiyama I."/>
            <person name="Ito T."/>
            <person name="Fujiyama A."/>
            <person name="Inagaki F."/>
            <person name="Takami H."/>
        </authorList>
    </citation>
    <scope>NUCLEOTIDE SEQUENCE</scope>
    <source>
        <strain evidence="1">Expedition CK06-06</strain>
    </source>
</reference>
<accession>X1GH48</accession>
<comment type="caution">
    <text evidence="1">The sequence shown here is derived from an EMBL/GenBank/DDBJ whole genome shotgun (WGS) entry which is preliminary data.</text>
</comment>
<evidence type="ECO:0008006" key="2">
    <source>
        <dbReference type="Google" id="ProtNLM"/>
    </source>
</evidence>
<dbReference type="Gene3D" id="3.60.20.10">
    <property type="entry name" value="Glutamine Phosphoribosylpyrophosphate, subunit 1, domain 1"/>
    <property type="match status" value="1"/>
</dbReference>
<name>X1GH48_9ZZZZ</name>
<evidence type="ECO:0000313" key="1">
    <source>
        <dbReference type="EMBL" id="GAH57246.1"/>
    </source>
</evidence>
<sequence>ESDSEVLLNIFAHELQIQERHALSPDHIFKAVAGVHSRVRGGYAAVALVLGYGVVAFRDPHG</sequence>
<dbReference type="InterPro" id="IPR029055">
    <property type="entry name" value="Ntn_hydrolases_N"/>
</dbReference>
<dbReference type="AlphaFoldDB" id="X1GH48"/>
<gene>
    <name evidence="1" type="ORF">S03H2_27032</name>
</gene>
<organism evidence="1">
    <name type="scientific">marine sediment metagenome</name>
    <dbReference type="NCBI Taxonomy" id="412755"/>
    <lineage>
        <taxon>unclassified sequences</taxon>
        <taxon>metagenomes</taxon>
        <taxon>ecological metagenomes</taxon>
    </lineage>
</organism>
<feature type="non-terminal residue" evidence="1">
    <location>
        <position position="1"/>
    </location>
</feature>
<dbReference type="SUPFAM" id="SSF56235">
    <property type="entry name" value="N-terminal nucleophile aminohydrolases (Ntn hydrolases)"/>
    <property type="match status" value="1"/>
</dbReference>